<dbReference type="InterPro" id="IPR049625">
    <property type="entry name" value="Glyco_transf_61_cat"/>
</dbReference>
<accession>A0A7L4YQZ4</accession>
<dbReference type="GO" id="GO:0016757">
    <property type="term" value="F:glycosyltransferase activity"/>
    <property type="evidence" value="ECO:0007669"/>
    <property type="project" value="InterPro"/>
</dbReference>
<reference evidence="2 3" key="1">
    <citation type="journal article" date="2018" name="Int. J. Syst. Evol. Microbiol.">
        <title>Epidermidibacterium keratini gen. nov., sp. nov., a member of the family Sporichthyaceae, isolated from keratin epidermis.</title>
        <authorList>
            <person name="Lee D.G."/>
            <person name="Trujillo M.E."/>
            <person name="Kang S."/>
            <person name="Nam J.J."/>
            <person name="Kim Y.J."/>
        </authorList>
    </citation>
    <scope>NUCLEOTIDE SEQUENCE [LARGE SCALE GENOMIC DNA]</scope>
    <source>
        <strain evidence="2 3">EPI-7</strain>
    </source>
</reference>
<dbReference type="KEGG" id="eke:EK0264_15080"/>
<feature type="domain" description="Glycosyltransferase 61 catalytic" evidence="1">
    <location>
        <begin position="276"/>
        <end position="454"/>
    </location>
</feature>
<dbReference type="EMBL" id="CP047156">
    <property type="protein sequence ID" value="QHC01482.1"/>
    <property type="molecule type" value="Genomic_DNA"/>
</dbReference>
<sequence length="512" mass="56090">MATPTVDLTIGTLDTPSAWRRYRVDQALVNVRVHAELSIDEPETTPASWDDLLSRYRIGGVLDHQGDSAAAHRFAVLWPALEPGGRYLFPATAQAGAATIEDFLVTELRGQASELSAYVKRTVDSFESGERFHVLVKAPFAQWRMRATTISTATADALQLLPATFYRRTVPTLYGQPAKSEFLDAATCGFAPQAVDAQYLAVLGECLVTGYGNVHPTDDTVLDESFAHSRHSNSRGLFYRSADTSWFSSVMDLAHRPDAVVDEPCLVMKQTWDANYGHWLIDSFARLAAAREVLPLPQMQVLVNLVPSPAMTEVITAALSLLEVDAAQIRVQSTPPIRLRDAYYPGPVSQAPLIKHPAAIEFLRSLADRARELGGTNHAPGGRIYLSRNSTGRRRLLNEDDIVEAAADLGYVRLQPEAMSLIDQICTFATATHVVGNMGASFSNLAFSPPGVSVLCLATPAMRHDYFYDLACLNGGRYVGLDGTATGEVNINSDFGVDREQFRRVMLTHDFD</sequence>
<dbReference type="AlphaFoldDB" id="A0A7L4YQZ4"/>
<dbReference type="InParanoid" id="A0A7L4YQZ4"/>
<gene>
    <name evidence="2" type="ORF">EK0264_15080</name>
</gene>
<keyword evidence="3" id="KW-1185">Reference proteome</keyword>
<dbReference type="RefSeq" id="WP_159546617.1">
    <property type="nucleotide sequence ID" value="NZ_CP047156.1"/>
</dbReference>
<dbReference type="OrthoDB" id="8421922at2"/>
<name>A0A7L4YQZ4_9ACTN</name>
<evidence type="ECO:0000313" key="2">
    <source>
        <dbReference type="EMBL" id="QHC01482.1"/>
    </source>
</evidence>
<organism evidence="2 3">
    <name type="scientific">Epidermidibacterium keratini</name>
    <dbReference type="NCBI Taxonomy" id="1891644"/>
    <lineage>
        <taxon>Bacteria</taxon>
        <taxon>Bacillati</taxon>
        <taxon>Actinomycetota</taxon>
        <taxon>Actinomycetes</taxon>
        <taxon>Sporichthyales</taxon>
        <taxon>Sporichthyaceae</taxon>
        <taxon>Epidermidibacterium</taxon>
    </lineage>
</organism>
<evidence type="ECO:0000259" key="1">
    <source>
        <dbReference type="Pfam" id="PF04577"/>
    </source>
</evidence>
<proteinExistence type="predicted"/>
<protein>
    <submittedName>
        <fullName evidence="2">DUF563 domain-containing protein</fullName>
    </submittedName>
</protein>
<evidence type="ECO:0000313" key="3">
    <source>
        <dbReference type="Proteomes" id="UP000463857"/>
    </source>
</evidence>
<dbReference type="Pfam" id="PF04577">
    <property type="entry name" value="Glyco_transf_61"/>
    <property type="match status" value="1"/>
</dbReference>
<dbReference type="Proteomes" id="UP000463857">
    <property type="component" value="Chromosome"/>
</dbReference>